<dbReference type="AlphaFoldDB" id="A0A067SZ69"/>
<evidence type="ECO:0000313" key="2">
    <source>
        <dbReference type="Proteomes" id="UP000027222"/>
    </source>
</evidence>
<sequence length="312" mass="35073">MQHNSSDIAAICSDPNALVALVNATPSVWVPVDRCAQTRFTHTLKPLVLQTADDFIRDVMDALAGLSPKQENTSVACGLRVDDRGTIEIIIASNNNVAETTQNHIRRVWKEMVVISALSRSPRAGDGLRGSQKARDLVRSLYEYCMPSFSVKFLETFTGLRDWVAGYHELHEREAAKPSPFWRLRMDELRLIVKRIENILKDLAPYEQAVSMSFTSPNEPTLDMFIPIVESVMEEVNSLLAIGQSTNPYIETWNPLLILGGWVNNLCRKCTIHLFGPYGLAMRLRLRYFSFYNRIFTFPLGPIAAIANSGAL</sequence>
<keyword evidence="2" id="KW-1185">Reference proteome</keyword>
<dbReference type="EMBL" id="KL142390">
    <property type="protein sequence ID" value="KDR72053.1"/>
    <property type="molecule type" value="Genomic_DNA"/>
</dbReference>
<protein>
    <submittedName>
        <fullName evidence="1">Uncharacterized protein</fullName>
    </submittedName>
</protein>
<dbReference type="Proteomes" id="UP000027222">
    <property type="component" value="Unassembled WGS sequence"/>
</dbReference>
<accession>A0A067SZ69</accession>
<dbReference type="HOGENOM" id="CLU_891490_0_0_1"/>
<organism evidence="1 2">
    <name type="scientific">Galerina marginata (strain CBS 339.88)</name>
    <dbReference type="NCBI Taxonomy" id="685588"/>
    <lineage>
        <taxon>Eukaryota</taxon>
        <taxon>Fungi</taxon>
        <taxon>Dikarya</taxon>
        <taxon>Basidiomycota</taxon>
        <taxon>Agaricomycotina</taxon>
        <taxon>Agaricomycetes</taxon>
        <taxon>Agaricomycetidae</taxon>
        <taxon>Agaricales</taxon>
        <taxon>Agaricineae</taxon>
        <taxon>Strophariaceae</taxon>
        <taxon>Galerina</taxon>
    </lineage>
</organism>
<reference evidence="2" key="1">
    <citation type="journal article" date="2014" name="Proc. Natl. Acad. Sci. U.S.A.">
        <title>Extensive sampling of basidiomycete genomes demonstrates inadequacy of the white-rot/brown-rot paradigm for wood decay fungi.</title>
        <authorList>
            <person name="Riley R."/>
            <person name="Salamov A.A."/>
            <person name="Brown D.W."/>
            <person name="Nagy L.G."/>
            <person name="Floudas D."/>
            <person name="Held B.W."/>
            <person name="Levasseur A."/>
            <person name="Lombard V."/>
            <person name="Morin E."/>
            <person name="Otillar R."/>
            <person name="Lindquist E.A."/>
            <person name="Sun H."/>
            <person name="LaButti K.M."/>
            <person name="Schmutz J."/>
            <person name="Jabbour D."/>
            <person name="Luo H."/>
            <person name="Baker S.E."/>
            <person name="Pisabarro A.G."/>
            <person name="Walton J.D."/>
            <person name="Blanchette R.A."/>
            <person name="Henrissat B."/>
            <person name="Martin F."/>
            <person name="Cullen D."/>
            <person name="Hibbett D.S."/>
            <person name="Grigoriev I.V."/>
        </authorList>
    </citation>
    <scope>NUCLEOTIDE SEQUENCE [LARGE SCALE GENOMIC DNA]</scope>
    <source>
        <strain evidence="2">CBS 339.88</strain>
    </source>
</reference>
<gene>
    <name evidence="1" type="ORF">GALMADRAFT_159116</name>
</gene>
<proteinExistence type="predicted"/>
<name>A0A067SZ69_GALM3</name>
<dbReference type="OrthoDB" id="3129706at2759"/>
<evidence type="ECO:0000313" key="1">
    <source>
        <dbReference type="EMBL" id="KDR72053.1"/>
    </source>
</evidence>